<dbReference type="SMART" id="SM00116">
    <property type="entry name" value="CBS"/>
    <property type="match status" value="2"/>
</dbReference>
<dbReference type="Pfam" id="PF02672">
    <property type="entry name" value="CP12"/>
    <property type="match status" value="1"/>
</dbReference>
<dbReference type="InterPro" id="IPR003823">
    <property type="entry name" value="CP12_dom"/>
</dbReference>
<dbReference type="CDD" id="cd04630">
    <property type="entry name" value="CBS_pair_bac"/>
    <property type="match status" value="1"/>
</dbReference>
<dbReference type="SUPFAM" id="SSF54631">
    <property type="entry name" value="CBS-domain pair"/>
    <property type="match status" value="1"/>
</dbReference>
<organism evidence="4 5">
    <name type="scientific">Hydrococcus rivularis NIES-593</name>
    <dbReference type="NCBI Taxonomy" id="1921803"/>
    <lineage>
        <taxon>Bacteria</taxon>
        <taxon>Bacillati</taxon>
        <taxon>Cyanobacteriota</taxon>
        <taxon>Cyanophyceae</taxon>
        <taxon>Pleurocapsales</taxon>
        <taxon>Hydrococcaceae</taxon>
        <taxon>Hydrococcus</taxon>
    </lineage>
</organism>
<sequence length="209" mass="22997">MLKASDIMSYDVATIRGSATVAEAVKLMKFKELRALIVDLRNGQDAYGIVTHSDIVSKVIAYGKDPKTIRVYEIMTKPCIVVNPDLGVEYVARLFANTGIRIAPVIQGGLLGIVSESDILFKGDFLENPKVPLLRRELEKAIEEAKAISAAKGATSQECIDAWALVEDLEAEAAYQEGTVIPDTTPFQAFCQEHPEILRVRHHVLETKT</sequence>
<dbReference type="RefSeq" id="WP_073599036.1">
    <property type="nucleotide sequence ID" value="NZ_MRCB01000006.1"/>
</dbReference>
<evidence type="ECO:0000259" key="3">
    <source>
        <dbReference type="PROSITE" id="PS51371"/>
    </source>
</evidence>
<keyword evidence="1 2" id="KW-0129">CBS domain</keyword>
<dbReference type="PANTHER" id="PTHR43080">
    <property type="entry name" value="CBS DOMAIN-CONTAINING PROTEIN CBSX3, MITOCHONDRIAL"/>
    <property type="match status" value="1"/>
</dbReference>
<evidence type="ECO:0000313" key="5">
    <source>
        <dbReference type="Proteomes" id="UP000186868"/>
    </source>
</evidence>
<dbReference type="InterPro" id="IPR000644">
    <property type="entry name" value="CBS_dom"/>
</dbReference>
<proteinExistence type="predicted"/>
<dbReference type="SMART" id="SM01093">
    <property type="entry name" value="CP12"/>
    <property type="match status" value="1"/>
</dbReference>
<dbReference type="STRING" id="1921803.NIES593_07070"/>
<dbReference type="PANTHER" id="PTHR43080:SF2">
    <property type="entry name" value="CBS DOMAIN-CONTAINING PROTEIN"/>
    <property type="match status" value="1"/>
</dbReference>
<dbReference type="AlphaFoldDB" id="A0A1U7HLY9"/>
<dbReference type="Proteomes" id="UP000186868">
    <property type="component" value="Unassembled WGS sequence"/>
</dbReference>
<dbReference type="Gene3D" id="3.10.580.10">
    <property type="entry name" value="CBS-domain"/>
    <property type="match status" value="1"/>
</dbReference>
<name>A0A1U7HLY9_9CYAN</name>
<evidence type="ECO:0000256" key="1">
    <source>
        <dbReference type="ARBA" id="ARBA00023122"/>
    </source>
</evidence>
<dbReference type="InterPro" id="IPR051257">
    <property type="entry name" value="Diverse_CBS-Domain"/>
</dbReference>
<reference evidence="4 5" key="1">
    <citation type="submission" date="2016-11" db="EMBL/GenBank/DDBJ databases">
        <title>Draft Genome Sequences of Nine Cyanobacterial Strains from Diverse Habitats.</title>
        <authorList>
            <person name="Zhu T."/>
            <person name="Hou S."/>
            <person name="Lu X."/>
            <person name="Hess W.R."/>
        </authorList>
    </citation>
    <scope>NUCLEOTIDE SEQUENCE [LARGE SCALE GENOMIC DNA]</scope>
    <source>
        <strain evidence="4 5">NIES-593</strain>
    </source>
</reference>
<accession>A0A1U7HLY9</accession>
<evidence type="ECO:0000256" key="2">
    <source>
        <dbReference type="PROSITE-ProRule" id="PRU00703"/>
    </source>
</evidence>
<dbReference type="Pfam" id="PF00571">
    <property type="entry name" value="CBS"/>
    <property type="match status" value="2"/>
</dbReference>
<evidence type="ECO:0000313" key="4">
    <source>
        <dbReference type="EMBL" id="OKH24558.1"/>
    </source>
</evidence>
<dbReference type="OrthoDB" id="9807125at2"/>
<dbReference type="InterPro" id="IPR046342">
    <property type="entry name" value="CBS_dom_sf"/>
</dbReference>
<protein>
    <recommendedName>
        <fullName evidence="3">CBS domain-containing protein</fullName>
    </recommendedName>
</protein>
<keyword evidence="5" id="KW-1185">Reference proteome</keyword>
<feature type="domain" description="CBS" evidence="3">
    <location>
        <begin position="75"/>
        <end position="130"/>
    </location>
</feature>
<comment type="caution">
    <text evidence="4">The sequence shown here is derived from an EMBL/GenBank/DDBJ whole genome shotgun (WGS) entry which is preliminary data.</text>
</comment>
<feature type="domain" description="CBS" evidence="3">
    <location>
        <begin position="8"/>
        <end position="66"/>
    </location>
</feature>
<dbReference type="EMBL" id="MRCB01000006">
    <property type="protein sequence ID" value="OKH24558.1"/>
    <property type="molecule type" value="Genomic_DNA"/>
</dbReference>
<gene>
    <name evidence="4" type="ORF">NIES593_07070</name>
</gene>
<dbReference type="PROSITE" id="PS51371">
    <property type="entry name" value="CBS"/>
    <property type="match status" value="2"/>
</dbReference>